<protein>
    <submittedName>
        <fullName evidence="1">Uncharacterized protein</fullName>
    </submittedName>
</protein>
<dbReference type="Proteomes" id="UP001247805">
    <property type="component" value="Unassembled WGS sequence"/>
</dbReference>
<accession>A0ABU3SZH5</accession>
<dbReference type="RefSeq" id="WP_316026960.1">
    <property type="nucleotide sequence ID" value="NZ_JAWDIO010000002.1"/>
</dbReference>
<reference evidence="1 2" key="1">
    <citation type="submission" date="2023-10" db="EMBL/GenBank/DDBJ databases">
        <title>Glaciecola aquimarina strain GGW-M5 nov., isolated from a coastal seawater.</title>
        <authorList>
            <person name="Bayburt H."/>
            <person name="Kim J.M."/>
            <person name="Choi B.J."/>
            <person name="Jeon C.O."/>
        </authorList>
    </citation>
    <scope>NUCLEOTIDE SEQUENCE [LARGE SCALE GENOMIC DNA]</scope>
    <source>
        <strain evidence="1 2">KCTC 32108</strain>
    </source>
</reference>
<keyword evidence="2" id="KW-1185">Reference proteome</keyword>
<organism evidence="1 2">
    <name type="scientific">Paraglaciecola aquimarina</name>
    <dbReference type="NCBI Taxonomy" id="1235557"/>
    <lineage>
        <taxon>Bacteria</taxon>
        <taxon>Pseudomonadati</taxon>
        <taxon>Pseudomonadota</taxon>
        <taxon>Gammaproteobacteria</taxon>
        <taxon>Alteromonadales</taxon>
        <taxon>Alteromonadaceae</taxon>
        <taxon>Paraglaciecola</taxon>
    </lineage>
</organism>
<comment type="caution">
    <text evidence="1">The sequence shown here is derived from an EMBL/GenBank/DDBJ whole genome shotgun (WGS) entry which is preliminary data.</text>
</comment>
<evidence type="ECO:0000313" key="2">
    <source>
        <dbReference type="Proteomes" id="UP001247805"/>
    </source>
</evidence>
<dbReference type="EMBL" id="JAWDIO010000002">
    <property type="protein sequence ID" value="MDU0355420.1"/>
    <property type="molecule type" value="Genomic_DNA"/>
</dbReference>
<evidence type="ECO:0000313" key="1">
    <source>
        <dbReference type="EMBL" id="MDU0355420.1"/>
    </source>
</evidence>
<gene>
    <name evidence="1" type="ORF">RS130_17255</name>
</gene>
<proteinExistence type="predicted"/>
<sequence length="51" mass="5394">MHRLRGFLGNVANNPMTINNIEEGAGTVTEALFTSIMLTTSPLTSTKSANA</sequence>
<name>A0ABU3SZH5_9ALTE</name>